<dbReference type="Gene3D" id="3.40.50.150">
    <property type="entry name" value="Vaccinia Virus protein VP39"/>
    <property type="match status" value="1"/>
</dbReference>
<dbReference type="Gene3D" id="2.40.50.1070">
    <property type="match status" value="1"/>
</dbReference>
<dbReference type="InterPro" id="IPR012340">
    <property type="entry name" value="NA-bd_OB-fold"/>
</dbReference>
<sequence length="505" mass="57037">MKKEQHVKKEQQSKIVQHTKKGPQSNTQPNKGPKSKATYKKNGQQSQKDQQTAKLELKQTFPLTIKRLGINGEGVGYFKRQVVFVPGALPGEEIVAEATKVHPKFAEAKIKKIRKQSEHRIKPLCPVYDQCGGCQLQHLRYDQQLNEKRDIVIQALERHTKLKIDSLDIRNTIGMENPWGYRNKSQFQVGEKDGKILAGLYGLNSHNLINIEQCAVQHPATTKATEVVKGILQDLKIPIYNEKKHKGIVRTIVARTGVQTRELQIVLITTKKELPKKDIIIQEIKKRLPEVNSIVQNVNGEKTSVIFGNETATLEGSDFIQETLGDLQFELSARTFFQLNPEQTVKLYNEAKSAAMLSGREKLVDAYCGVGTIGLWMANQAGEVRGMDVIPESIDDAKKNAEKHGVKHTKFYLGKAEELLPKWLKEGWRPDVIVVDPPRTGCDEEFLKTVLKIQPKTFVYVSCNPSTLAKDITTLSSKYKVEYIQPVDMFPHTSQIESVTRLVLK</sequence>
<dbReference type="PROSITE" id="PS51687">
    <property type="entry name" value="SAM_MT_RNA_M5U"/>
    <property type="match status" value="1"/>
</dbReference>
<dbReference type="Pfam" id="PF05958">
    <property type="entry name" value="tRNA_U5-meth_tr"/>
    <property type="match status" value="1"/>
</dbReference>
<organism evidence="8 9">
    <name type="scientific">Mesobacillus jeotgali</name>
    <dbReference type="NCBI Taxonomy" id="129985"/>
    <lineage>
        <taxon>Bacteria</taxon>
        <taxon>Bacillati</taxon>
        <taxon>Bacillota</taxon>
        <taxon>Bacilli</taxon>
        <taxon>Bacillales</taxon>
        <taxon>Bacillaceae</taxon>
        <taxon>Mesobacillus</taxon>
    </lineage>
</organism>
<evidence type="ECO:0000256" key="2">
    <source>
        <dbReference type="ARBA" id="ARBA00022679"/>
    </source>
</evidence>
<feature type="domain" description="TRAM" evidence="7">
    <location>
        <begin position="54"/>
        <end position="112"/>
    </location>
</feature>
<evidence type="ECO:0000256" key="1">
    <source>
        <dbReference type="ARBA" id="ARBA00022603"/>
    </source>
</evidence>
<accession>A0ABY9VJB1</accession>
<reference evidence="8 9" key="1">
    <citation type="submission" date="2023-09" db="EMBL/GenBank/DDBJ databases">
        <title>Microbial mechanism of fulvic acid promoting antimony reduction mineralization in rice fields.</title>
        <authorList>
            <person name="Chen G."/>
            <person name="Lan J."/>
        </authorList>
    </citation>
    <scope>NUCLEOTIDE SEQUENCE [LARGE SCALE GENOMIC DNA]</scope>
    <source>
        <strain evidence="8 9">PS1</strain>
    </source>
</reference>
<dbReference type="EC" id="2.1.1.190" evidence="8"/>
<evidence type="ECO:0000313" key="9">
    <source>
        <dbReference type="Proteomes" id="UP001303324"/>
    </source>
</evidence>
<gene>
    <name evidence="8" type="primary">rlmD</name>
    <name evidence="8" type="ORF">RH061_04335</name>
</gene>
<dbReference type="Gene3D" id="2.40.50.140">
    <property type="entry name" value="Nucleic acid-binding proteins"/>
    <property type="match status" value="1"/>
</dbReference>
<feature type="binding site" evidence="4">
    <location>
        <position position="388"/>
    </location>
    <ligand>
        <name>S-adenosyl-L-methionine</name>
        <dbReference type="ChEBI" id="CHEBI:59789"/>
    </ligand>
</feature>
<feature type="binding site" evidence="4">
    <location>
        <position position="338"/>
    </location>
    <ligand>
        <name>S-adenosyl-L-methionine</name>
        <dbReference type="ChEBI" id="CHEBI:59789"/>
    </ligand>
</feature>
<evidence type="ECO:0000313" key="8">
    <source>
        <dbReference type="EMBL" id="WNF23748.1"/>
    </source>
</evidence>
<feature type="binding site" evidence="4">
    <location>
        <position position="367"/>
    </location>
    <ligand>
        <name>S-adenosyl-L-methionine</name>
        <dbReference type="ChEBI" id="CHEBI:59789"/>
    </ligand>
</feature>
<dbReference type="NCBIfam" id="TIGR00479">
    <property type="entry name" value="rumA"/>
    <property type="match status" value="1"/>
</dbReference>
<evidence type="ECO:0000256" key="5">
    <source>
        <dbReference type="PROSITE-ProRule" id="PRU10015"/>
    </source>
</evidence>
<dbReference type="InterPro" id="IPR029063">
    <property type="entry name" value="SAM-dependent_MTases_sf"/>
</dbReference>
<feature type="compositionally biased region" description="Basic and acidic residues" evidence="6">
    <location>
        <begin position="1"/>
        <end position="12"/>
    </location>
</feature>
<dbReference type="RefSeq" id="WP_311074215.1">
    <property type="nucleotide sequence ID" value="NZ_CP134494.1"/>
</dbReference>
<protein>
    <submittedName>
        <fullName evidence="8">23S rRNA (Uracil(1939)-C(5))-methyltransferase RlmD</fullName>
        <ecNumber evidence="8">2.1.1.190</ecNumber>
    </submittedName>
</protein>
<dbReference type="Pfam" id="PF01938">
    <property type="entry name" value="TRAM"/>
    <property type="match status" value="1"/>
</dbReference>
<feature type="binding site" evidence="4">
    <location>
        <position position="436"/>
    </location>
    <ligand>
        <name>S-adenosyl-L-methionine</name>
        <dbReference type="ChEBI" id="CHEBI:59789"/>
    </ligand>
</feature>
<evidence type="ECO:0000256" key="3">
    <source>
        <dbReference type="ARBA" id="ARBA00022691"/>
    </source>
</evidence>
<dbReference type="SUPFAM" id="SSF50249">
    <property type="entry name" value="Nucleic acid-binding proteins"/>
    <property type="match status" value="1"/>
</dbReference>
<dbReference type="InterPro" id="IPR010280">
    <property type="entry name" value="U5_MeTrfase_fam"/>
</dbReference>
<dbReference type="PANTHER" id="PTHR11061">
    <property type="entry name" value="RNA M5U METHYLTRANSFERASE"/>
    <property type="match status" value="1"/>
</dbReference>
<evidence type="ECO:0000256" key="6">
    <source>
        <dbReference type="SAM" id="MobiDB-lite"/>
    </source>
</evidence>
<keyword evidence="9" id="KW-1185">Reference proteome</keyword>
<feature type="compositionally biased region" description="Polar residues" evidence="6">
    <location>
        <begin position="41"/>
        <end position="53"/>
    </location>
</feature>
<dbReference type="PANTHER" id="PTHR11061:SF45">
    <property type="match status" value="1"/>
</dbReference>
<evidence type="ECO:0000259" key="7">
    <source>
        <dbReference type="PROSITE" id="PS50926"/>
    </source>
</evidence>
<dbReference type="InterPro" id="IPR030390">
    <property type="entry name" value="MeTrfase_TrmA_AS"/>
</dbReference>
<dbReference type="SUPFAM" id="SSF53335">
    <property type="entry name" value="S-adenosyl-L-methionine-dependent methyltransferases"/>
    <property type="match status" value="1"/>
</dbReference>
<keyword evidence="2 4" id="KW-0808">Transferase</keyword>
<feature type="active site" evidence="5">
    <location>
        <position position="463"/>
    </location>
</feature>
<comment type="similarity">
    <text evidence="4">Belongs to the class I-like SAM-binding methyltransferase superfamily. RNA M5U methyltransferase family.</text>
</comment>
<dbReference type="EMBL" id="CP134494">
    <property type="protein sequence ID" value="WNF23748.1"/>
    <property type="molecule type" value="Genomic_DNA"/>
</dbReference>
<dbReference type="PROSITE" id="PS01230">
    <property type="entry name" value="TRMA_1"/>
    <property type="match status" value="1"/>
</dbReference>
<keyword evidence="3 4" id="KW-0949">S-adenosyl-L-methionine</keyword>
<name>A0ABY9VJB1_9BACI</name>
<dbReference type="PROSITE" id="PS50926">
    <property type="entry name" value="TRAM"/>
    <property type="match status" value="1"/>
</dbReference>
<dbReference type="GO" id="GO:0008168">
    <property type="term" value="F:methyltransferase activity"/>
    <property type="evidence" value="ECO:0007669"/>
    <property type="project" value="UniProtKB-KW"/>
</dbReference>
<feature type="region of interest" description="Disordered" evidence="6">
    <location>
        <begin position="1"/>
        <end position="54"/>
    </location>
</feature>
<proteinExistence type="inferred from homology"/>
<feature type="active site" description="Nucleophile" evidence="4">
    <location>
        <position position="463"/>
    </location>
</feature>
<dbReference type="InterPro" id="IPR002792">
    <property type="entry name" value="TRAM_dom"/>
</dbReference>
<evidence type="ECO:0000256" key="4">
    <source>
        <dbReference type="PROSITE-ProRule" id="PRU01024"/>
    </source>
</evidence>
<dbReference type="GO" id="GO:0032259">
    <property type="term" value="P:methylation"/>
    <property type="evidence" value="ECO:0007669"/>
    <property type="project" value="UniProtKB-KW"/>
</dbReference>
<keyword evidence="1 4" id="KW-0489">Methyltransferase</keyword>
<dbReference type="Proteomes" id="UP001303324">
    <property type="component" value="Chromosome"/>
</dbReference>